<comment type="caution">
    <text evidence="2">The sequence shown here is derived from an EMBL/GenBank/DDBJ whole genome shotgun (WGS) entry which is preliminary data.</text>
</comment>
<proteinExistence type="predicted"/>
<evidence type="ECO:0000313" key="2">
    <source>
        <dbReference type="EMBL" id="GEY81377.1"/>
    </source>
</evidence>
<gene>
    <name evidence="2" type="ORF">Tci_453351</name>
</gene>
<dbReference type="AlphaFoldDB" id="A0A699I1Q4"/>
<feature type="non-terminal residue" evidence="2">
    <location>
        <position position="1"/>
    </location>
</feature>
<name>A0A699I1Q4_TANCI</name>
<dbReference type="EMBL" id="BKCJ010212189">
    <property type="protein sequence ID" value="GEY81377.1"/>
    <property type="molecule type" value="Genomic_DNA"/>
</dbReference>
<feature type="region of interest" description="Disordered" evidence="1">
    <location>
        <begin position="281"/>
        <end position="304"/>
    </location>
</feature>
<protein>
    <recommendedName>
        <fullName evidence="3">Phospholipase-like protein</fullName>
    </recommendedName>
</protein>
<sequence length="331" mass="39587">GGTEKKDQTFDNLLVQTYIIIIIGSSPLEVRYHHRKDFRGILQFVLLGLEDRREEPNWILRLANDRDGWGKYPWGSYVWPTLYSQLKDANVKRWPSLYATEPKKDVEHKTYTLVGFTWAFKTWILESFRVGTNDYYKRYRHYPRVVAWSSKRKFYRHMLHGFFHVGRLPIERFTPDETKARSDWWVLSMAYFDGRISEAKQIPRHVNRQNHYEVPSEFYREFEEQKRVVDQMMKKDVEREKMYEQVPTPNWSILSYPHDASLLNPNILNREMREVRPGMYRRTPYMDLPPTTVLPKKRGDKTKNKVKNANVSPLNLRNAFVDDNVGGDMKT</sequence>
<reference evidence="2" key="1">
    <citation type="journal article" date="2019" name="Sci. Rep.">
        <title>Draft genome of Tanacetum cinerariifolium, the natural source of mosquito coil.</title>
        <authorList>
            <person name="Yamashiro T."/>
            <person name="Shiraishi A."/>
            <person name="Satake H."/>
            <person name="Nakayama K."/>
        </authorList>
    </citation>
    <scope>NUCLEOTIDE SEQUENCE</scope>
</reference>
<evidence type="ECO:0000256" key="1">
    <source>
        <dbReference type="SAM" id="MobiDB-lite"/>
    </source>
</evidence>
<evidence type="ECO:0008006" key="3">
    <source>
        <dbReference type="Google" id="ProtNLM"/>
    </source>
</evidence>
<organism evidence="2">
    <name type="scientific">Tanacetum cinerariifolium</name>
    <name type="common">Dalmatian daisy</name>
    <name type="synonym">Chrysanthemum cinerariifolium</name>
    <dbReference type="NCBI Taxonomy" id="118510"/>
    <lineage>
        <taxon>Eukaryota</taxon>
        <taxon>Viridiplantae</taxon>
        <taxon>Streptophyta</taxon>
        <taxon>Embryophyta</taxon>
        <taxon>Tracheophyta</taxon>
        <taxon>Spermatophyta</taxon>
        <taxon>Magnoliopsida</taxon>
        <taxon>eudicotyledons</taxon>
        <taxon>Gunneridae</taxon>
        <taxon>Pentapetalae</taxon>
        <taxon>asterids</taxon>
        <taxon>campanulids</taxon>
        <taxon>Asterales</taxon>
        <taxon>Asteraceae</taxon>
        <taxon>Asteroideae</taxon>
        <taxon>Anthemideae</taxon>
        <taxon>Anthemidinae</taxon>
        <taxon>Tanacetum</taxon>
    </lineage>
</organism>
<feature type="compositionally biased region" description="Basic residues" evidence="1">
    <location>
        <begin position="295"/>
        <end position="304"/>
    </location>
</feature>
<dbReference type="PANTHER" id="PTHR48449:SF1">
    <property type="entry name" value="DUF1985 DOMAIN-CONTAINING PROTEIN"/>
    <property type="match status" value="1"/>
</dbReference>
<dbReference type="PANTHER" id="PTHR48449">
    <property type="entry name" value="DUF1985 DOMAIN-CONTAINING PROTEIN"/>
    <property type="match status" value="1"/>
</dbReference>
<accession>A0A699I1Q4</accession>